<dbReference type="InterPro" id="IPR038545">
    <property type="entry name" value="Znf_DBF_sf"/>
</dbReference>
<dbReference type="SMART" id="SM00586">
    <property type="entry name" value="ZnF_DBF"/>
    <property type="match status" value="1"/>
</dbReference>
<sequence length="1253" mass="139607">MNMCPSFKHKVPPQLCLKGQVFFILSSPQLHQLAAEKIPLLGGRVEQFLNSNLTTVLIDDLHLASSQHLPDEIIYRLSCPAVPGVSYSHPSVLCNLPSTSRGYNLVTSTTTSLYRVILFARSCGIQVLGITYFLSSIEPIIKSLSHSNPPAPKKNQTLLSGCFIKVECCQKKFRPCYKMFSIDPERLMPLRNAHILVKPETCNGILDKPTGPRQVHYNHMDPNNRTLNHAQDSKPPVKEKKFQKLKPKEENNYCECCRTHFNDLKTHIKSSNHQKFVANEKNYESVNNILKMLPSPQEFIQKHQKHEQATNLVLHNNEMMLKDINSAGFCMPLNLHVKKVHSPVPLKLNDEYEKMPSPLNLHVKKEDIPMALHHNQNVDIKQEPQMAHAEPSPTNVSNDSLNSVQKSEIDVVEIKTNSPHVDDIVDCKDLCIPEMANEVLEVSVEDTLLDKTNTAALAQLCLKNFENCWMETMDNLPEMDDIIFDDNIFDLDAEDSKPKDDENDCPEQEGSFSPSDIINSPGFVSGISTDMKTQPNINTSILINSPIDIKDVVVKTEPYSPACHTDTKYNETLSPSNLAIHQSLINDKISFNENFDIKPNSNPFYIDKPNGNANPSCSNAVSVKLSEQMFSSDSSDDENENVLISNVLNIITTNSDSEMKADKDNYEERVVSGHKSIGQLDKKNVSNNSIHSTINMEVNNLESNSQSCIGNIEICHKLKPGVSFTSKPESPQASSSIMNINQNDICVPCSSISTVPCVNYSELANQNPIQLANINNTFITGVSNTETMEVKKAVISNSNISLSQFCNSSPPDSRNLSISKVNIIERSDNPSPLNMTYAGSPSMTNPCNSKIDIENSEISNICKIPLSVFSNNSVTNKRDISISKISVVNRSDDPNPVDMTCAGNPAIANVFNTKNIDAQKCEISNVHNIPLSNISKNSASCTANASHEKGFVERSDNSSPIDVTNLSDPIVDNVNDAQIIDLTSCGIKSLFDGRSSIDMNCIEKTVLNNKEMTGGLSVISSHKQLYHESCYPLQAEVCKFVPDYATKIPQDGTTSFDKSTVKNPMQLCTSNFNPNCKTEIPEISEKREWNSMMKREQVSVNSNDPICVRNKKLAHNFREEKASPTEKTAISTNDKICMPKEQLVLQIETPLNSCPFDPTHLSKHAFHFPKQIEKFFKMDSQATCTKAQLITAVPKNKKIPHKKSTRKSKHLPSLWSVCILPGKGLKLKFTCIHPKSSESEEEEAKLIENLEYN</sequence>
<accession>A0AAV4QSJ4</accession>
<reference evidence="7 8" key="1">
    <citation type="submission" date="2021-06" db="EMBL/GenBank/DDBJ databases">
        <title>Caerostris darwini draft genome.</title>
        <authorList>
            <person name="Kono N."/>
            <person name="Arakawa K."/>
        </authorList>
    </citation>
    <scope>NUCLEOTIDE SEQUENCE [LARGE SCALE GENOMIC DNA]</scope>
</reference>
<feature type="domain" description="DBF4-type" evidence="6">
    <location>
        <begin position="247"/>
        <end position="296"/>
    </location>
</feature>
<dbReference type="GO" id="GO:0008270">
    <property type="term" value="F:zinc ion binding"/>
    <property type="evidence" value="ECO:0007669"/>
    <property type="project" value="UniProtKB-KW"/>
</dbReference>
<name>A0AAV4QSJ4_9ARAC</name>
<evidence type="ECO:0000256" key="4">
    <source>
        <dbReference type="PROSITE-ProRule" id="PRU00600"/>
    </source>
</evidence>
<organism evidence="7 8">
    <name type="scientific">Caerostris darwini</name>
    <dbReference type="NCBI Taxonomy" id="1538125"/>
    <lineage>
        <taxon>Eukaryota</taxon>
        <taxon>Metazoa</taxon>
        <taxon>Ecdysozoa</taxon>
        <taxon>Arthropoda</taxon>
        <taxon>Chelicerata</taxon>
        <taxon>Arachnida</taxon>
        <taxon>Araneae</taxon>
        <taxon>Araneomorphae</taxon>
        <taxon>Entelegynae</taxon>
        <taxon>Araneoidea</taxon>
        <taxon>Araneidae</taxon>
        <taxon>Caerostris</taxon>
    </lineage>
</organism>
<dbReference type="PANTHER" id="PTHR15375:SF26">
    <property type="entry name" value="PROTEIN CHIFFON"/>
    <property type="match status" value="1"/>
</dbReference>
<dbReference type="PANTHER" id="PTHR15375">
    <property type="entry name" value="ACTIVATOR OF S-PHASE KINASE-RELATED"/>
    <property type="match status" value="1"/>
</dbReference>
<keyword evidence="8" id="KW-1185">Reference proteome</keyword>
<dbReference type="FunFam" id="6.10.250.3410:FF:000001">
    <property type="entry name" value="Protein DBF4 homolog A"/>
    <property type="match status" value="1"/>
</dbReference>
<keyword evidence="3" id="KW-0862">Zinc</keyword>
<proteinExistence type="predicted"/>
<dbReference type="InterPro" id="IPR051590">
    <property type="entry name" value="Replication_Regulatory_Kinase"/>
</dbReference>
<feature type="region of interest" description="Disordered" evidence="5">
    <location>
        <begin position="384"/>
        <end position="403"/>
    </location>
</feature>
<keyword evidence="2 4" id="KW-0863">Zinc-finger</keyword>
<dbReference type="GO" id="GO:0010571">
    <property type="term" value="P:positive regulation of nuclear cell cycle DNA replication"/>
    <property type="evidence" value="ECO:0007669"/>
    <property type="project" value="TreeGrafter"/>
</dbReference>
<dbReference type="Proteomes" id="UP001054837">
    <property type="component" value="Unassembled WGS sequence"/>
</dbReference>
<feature type="region of interest" description="Disordered" evidence="5">
    <location>
        <begin position="493"/>
        <end position="517"/>
    </location>
</feature>
<evidence type="ECO:0000256" key="3">
    <source>
        <dbReference type="ARBA" id="ARBA00022833"/>
    </source>
</evidence>
<evidence type="ECO:0000256" key="2">
    <source>
        <dbReference type="ARBA" id="ARBA00022771"/>
    </source>
</evidence>
<dbReference type="GO" id="GO:0003676">
    <property type="term" value="F:nucleic acid binding"/>
    <property type="evidence" value="ECO:0007669"/>
    <property type="project" value="InterPro"/>
</dbReference>
<evidence type="ECO:0000256" key="5">
    <source>
        <dbReference type="SAM" id="MobiDB-lite"/>
    </source>
</evidence>
<evidence type="ECO:0000256" key="1">
    <source>
        <dbReference type="ARBA" id="ARBA00022723"/>
    </source>
</evidence>
<dbReference type="GO" id="GO:0043539">
    <property type="term" value="F:protein serine/threonine kinase activator activity"/>
    <property type="evidence" value="ECO:0007669"/>
    <property type="project" value="TreeGrafter"/>
</dbReference>
<feature type="compositionally biased region" description="Polar residues" evidence="5">
    <location>
        <begin position="392"/>
        <end position="403"/>
    </location>
</feature>
<dbReference type="AlphaFoldDB" id="A0AAV4QSJ4"/>
<gene>
    <name evidence="7" type="primary">AVEN_15489_1</name>
    <name evidence="7" type="ORF">CDAR_92061</name>
</gene>
<dbReference type="EMBL" id="BPLQ01004772">
    <property type="protein sequence ID" value="GIY10608.1"/>
    <property type="molecule type" value="Genomic_DNA"/>
</dbReference>
<evidence type="ECO:0000313" key="7">
    <source>
        <dbReference type="EMBL" id="GIY10608.1"/>
    </source>
</evidence>
<keyword evidence="1" id="KW-0479">Metal-binding</keyword>
<dbReference type="GO" id="GO:0031431">
    <property type="term" value="C:Dbf4-dependent protein kinase complex"/>
    <property type="evidence" value="ECO:0007669"/>
    <property type="project" value="TreeGrafter"/>
</dbReference>
<comment type="caution">
    <text evidence="7">The sequence shown here is derived from an EMBL/GenBank/DDBJ whole genome shotgun (WGS) entry which is preliminary data.</text>
</comment>
<dbReference type="PROSITE" id="PS51265">
    <property type="entry name" value="ZF_DBF4"/>
    <property type="match status" value="1"/>
</dbReference>
<evidence type="ECO:0000259" key="6">
    <source>
        <dbReference type="PROSITE" id="PS51265"/>
    </source>
</evidence>
<dbReference type="Gene3D" id="6.10.250.3410">
    <property type="entry name" value="DBF zinc finger"/>
    <property type="match status" value="1"/>
</dbReference>
<dbReference type="GO" id="GO:1901987">
    <property type="term" value="P:regulation of cell cycle phase transition"/>
    <property type="evidence" value="ECO:0007669"/>
    <property type="project" value="TreeGrafter"/>
</dbReference>
<dbReference type="InterPro" id="IPR006572">
    <property type="entry name" value="Znf_DBF"/>
</dbReference>
<dbReference type="Pfam" id="PF07535">
    <property type="entry name" value="zf-DBF"/>
    <property type="match status" value="1"/>
</dbReference>
<protein>
    <submittedName>
        <fullName evidence="7">DBF4-type domain-containing protein</fullName>
    </submittedName>
</protein>
<evidence type="ECO:0000313" key="8">
    <source>
        <dbReference type="Proteomes" id="UP001054837"/>
    </source>
</evidence>